<accession>A0A4R2HEK3</accession>
<reference evidence="2 3" key="1">
    <citation type="submission" date="2019-03" db="EMBL/GenBank/DDBJ databases">
        <title>Genomic Encyclopedia of Type Strains, Phase IV (KMG-IV): sequencing the most valuable type-strain genomes for metagenomic binning, comparative biology and taxonomic classification.</title>
        <authorList>
            <person name="Goeker M."/>
        </authorList>
    </citation>
    <scope>NUCLEOTIDE SEQUENCE [LARGE SCALE GENOMIC DNA]</scope>
    <source>
        <strain evidence="2 3">DSM 103236</strain>
    </source>
</reference>
<dbReference type="Gene3D" id="3.40.33.10">
    <property type="entry name" value="CAP"/>
    <property type="match status" value="1"/>
</dbReference>
<dbReference type="SUPFAM" id="SSF55797">
    <property type="entry name" value="PR-1-like"/>
    <property type="match status" value="1"/>
</dbReference>
<organism evidence="2 3">
    <name type="scientific">Pedobacter psychrotolerans</name>
    <dbReference type="NCBI Taxonomy" id="1843235"/>
    <lineage>
        <taxon>Bacteria</taxon>
        <taxon>Pseudomonadati</taxon>
        <taxon>Bacteroidota</taxon>
        <taxon>Sphingobacteriia</taxon>
        <taxon>Sphingobacteriales</taxon>
        <taxon>Sphingobacteriaceae</taxon>
        <taxon>Pedobacter</taxon>
    </lineage>
</organism>
<evidence type="ECO:0000259" key="1">
    <source>
        <dbReference type="Pfam" id="PF00188"/>
    </source>
</evidence>
<comment type="caution">
    <text evidence="2">The sequence shown here is derived from an EMBL/GenBank/DDBJ whole genome shotgun (WGS) entry which is preliminary data.</text>
</comment>
<dbReference type="EMBL" id="SLWO01000003">
    <property type="protein sequence ID" value="TCO26821.1"/>
    <property type="molecule type" value="Genomic_DNA"/>
</dbReference>
<protein>
    <submittedName>
        <fullName evidence="2">Cysteine-rich secretory family protein</fullName>
    </submittedName>
</protein>
<dbReference type="Proteomes" id="UP000295684">
    <property type="component" value="Unassembled WGS sequence"/>
</dbReference>
<dbReference type="InterPro" id="IPR035940">
    <property type="entry name" value="CAP_sf"/>
</dbReference>
<name>A0A4R2HEK3_9SPHI</name>
<dbReference type="OrthoDB" id="982527at2"/>
<dbReference type="RefSeq" id="WP_132530976.1">
    <property type="nucleotide sequence ID" value="NZ_SLWO01000003.1"/>
</dbReference>
<dbReference type="CDD" id="cd05379">
    <property type="entry name" value="CAP_bacterial"/>
    <property type="match status" value="1"/>
</dbReference>
<gene>
    <name evidence="2" type="ORF">EV200_103152</name>
</gene>
<proteinExistence type="predicted"/>
<dbReference type="InterPro" id="IPR014044">
    <property type="entry name" value="CAP_dom"/>
</dbReference>
<dbReference type="PANTHER" id="PTHR31157">
    <property type="entry name" value="SCP DOMAIN-CONTAINING PROTEIN"/>
    <property type="match status" value="1"/>
</dbReference>
<evidence type="ECO:0000313" key="2">
    <source>
        <dbReference type="EMBL" id="TCO26821.1"/>
    </source>
</evidence>
<feature type="domain" description="SCP" evidence="1">
    <location>
        <begin position="34"/>
        <end position="147"/>
    </location>
</feature>
<dbReference type="PANTHER" id="PTHR31157:SF1">
    <property type="entry name" value="SCP DOMAIN-CONTAINING PROTEIN"/>
    <property type="match status" value="1"/>
</dbReference>
<evidence type="ECO:0000313" key="3">
    <source>
        <dbReference type="Proteomes" id="UP000295684"/>
    </source>
</evidence>
<dbReference type="AlphaFoldDB" id="A0A4R2HEK3"/>
<dbReference type="Pfam" id="PF00188">
    <property type="entry name" value="CAP"/>
    <property type="match status" value="1"/>
</dbReference>
<sequence>MKLIITCILSCVLLMRCKKDEMVPPQQDFHLVLEKINSLRRSGCTCGTDYMPPVAPLSLNVQLENAAMAHAKDMDLRNYFDHVSPEGTNPKERAIRVGYKGIVKGENLGKGYLNSDEVINAWKNSISHCKAMMDANSNEAGVGFSRNYWAISFGTSL</sequence>